<dbReference type="Proteomes" id="UP000460715">
    <property type="component" value="Unassembled WGS sequence"/>
</dbReference>
<comment type="caution">
    <text evidence="1">The sequence shown here is derived from an EMBL/GenBank/DDBJ whole genome shotgun (WGS) entry which is preliminary data.</text>
</comment>
<gene>
    <name evidence="1" type="ORF">E0493_10350</name>
</gene>
<dbReference type="RefSeq" id="WP_160936872.1">
    <property type="nucleotide sequence ID" value="NZ_SNVJ01000007.1"/>
</dbReference>
<dbReference type="AlphaFoldDB" id="A0A845BAU2"/>
<evidence type="ECO:0008006" key="3">
    <source>
        <dbReference type="Google" id="ProtNLM"/>
    </source>
</evidence>
<reference evidence="1 2" key="1">
    <citation type="submission" date="2019-03" db="EMBL/GenBank/DDBJ databases">
        <title>Roseomonas sp. a novel Roseomonas species isolated from Sea whip Gorgonian.</title>
        <authorList>
            <person name="Li F."/>
            <person name="Pan X."/>
            <person name="Huang S."/>
            <person name="Li Z."/>
            <person name="Meng B."/>
        </authorList>
    </citation>
    <scope>NUCLEOTIDE SEQUENCE [LARGE SCALE GENOMIC DNA]</scope>
    <source>
        <strain evidence="1 2">M0104</strain>
    </source>
</reference>
<dbReference type="EMBL" id="SNVJ01000007">
    <property type="protein sequence ID" value="MXP63748.1"/>
    <property type="molecule type" value="Genomic_DNA"/>
</dbReference>
<sequence length="126" mass="13706">MARRTPALEWICAALGGAIVLAVLAVVGAQIPGDDKAPPDIRLRVEAVQPASQGWLVRFEAANPAQSTASAVEIEGRLEAEGRLVEASQVRFDYVPRGSRQRGGLWFTHDPAQYRLSLRVLGYQEP</sequence>
<organism evidence="1 2">
    <name type="scientific">Teichococcus coralli</name>
    <dbReference type="NCBI Taxonomy" id="2545983"/>
    <lineage>
        <taxon>Bacteria</taxon>
        <taxon>Pseudomonadati</taxon>
        <taxon>Pseudomonadota</taxon>
        <taxon>Alphaproteobacteria</taxon>
        <taxon>Acetobacterales</taxon>
        <taxon>Roseomonadaceae</taxon>
        <taxon>Roseomonas</taxon>
    </lineage>
</organism>
<name>A0A845BAU2_9PROT</name>
<accession>A0A845BAU2</accession>
<protein>
    <recommendedName>
        <fullName evidence="3">TIGR02588 family protein</fullName>
    </recommendedName>
</protein>
<keyword evidence="2" id="KW-1185">Reference proteome</keyword>
<evidence type="ECO:0000313" key="2">
    <source>
        <dbReference type="Proteomes" id="UP000460715"/>
    </source>
</evidence>
<evidence type="ECO:0000313" key="1">
    <source>
        <dbReference type="EMBL" id="MXP63748.1"/>
    </source>
</evidence>
<dbReference type="OrthoDB" id="1445569at2"/>
<proteinExistence type="predicted"/>